<dbReference type="PANTHER" id="PTHR24148:SF78">
    <property type="entry name" value="HETEROKARYON INCOMPATIBILITY DOMAIN-CONTAINING PROTEIN"/>
    <property type="match status" value="1"/>
</dbReference>
<dbReference type="InterPro" id="IPR010730">
    <property type="entry name" value="HET"/>
</dbReference>
<accession>A0A5N6DK48</accession>
<evidence type="ECO:0000313" key="3">
    <source>
        <dbReference type="Proteomes" id="UP000326532"/>
    </source>
</evidence>
<sequence length="568" mass="65106">MPGYEYSPLPTGSNSIRVLLLLPSTDDTASINCQLINYSLPTTGNGHLPYEALSYVWGSESTPRCIFLDGTTLSITDNLYAALLHLRDHQLPRMLWVDAVCINQQDEQEKGHQIQLMPTIYSRASHVIVWLGEAADGSDRALEDIRLAAEDESSRYEPARPRLRDCTAILTLLQRPWFRRIWVLQEISAARSILVMCGHFKINGIAFASGLNELNLTHTNYASSGLENTIRPITYLMRGAISRPDYVTRPHGMLSLGELIDMYHTREATKKHDKVYALLGMSADRSNKADLLPNYQLPWDTLLQRVIMSILPEIHSVETWPDREIAVLQGRGYILGRIDAVHRDSFRYDRQRLKISFKESFESKIYMVTWGTEWTLQATARSIKEGDLVCLFSGAWKPTIVTLCEDYFAVKMINAVHQEKGGLGRYSDTMLEELQQKLLQSEKTSFREMLLVWNWEVPRANLGEEGQSQVSKSFRDAVSYLEIDFERKRQHDVELIIKDITMIGRDARGLWKRIMELLLPDTGSDLPISAEMIERVVTKWSQVKLDVGDQWTSNFVTHRSRHTDYHQQ</sequence>
<dbReference type="InterPro" id="IPR052895">
    <property type="entry name" value="HetReg/Transcr_Mod"/>
</dbReference>
<organism evidence="2 3">
    <name type="scientific">Aspergillus parasiticus</name>
    <dbReference type="NCBI Taxonomy" id="5067"/>
    <lineage>
        <taxon>Eukaryota</taxon>
        <taxon>Fungi</taxon>
        <taxon>Dikarya</taxon>
        <taxon>Ascomycota</taxon>
        <taxon>Pezizomycotina</taxon>
        <taxon>Eurotiomycetes</taxon>
        <taxon>Eurotiomycetidae</taxon>
        <taxon>Eurotiales</taxon>
        <taxon>Aspergillaceae</taxon>
        <taxon>Aspergillus</taxon>
        <taxon>Aspergillus subgen. Circumdati</taxon>
    </lineage>
</organism>
<feature type="domain" description="Heterokaryon incompatibility" evidence="1">
    <location>
        <begin position="50"/>
        <end position="186"/>
    </location>
</feature>
<dbReference type="Proteomes" id="UP000326532">
    <property type="component" value="Unassembled WGS sequence"/>
</dbReference>
<evidence type="ECO:0000259" key="1">
    <source>
        <dbReference type="Pfam" id="PF06985"/>
    </source>
</evidence>
<dbReference type="PANTHER" id="PTHR24148">
    <property type="entry name" value="ANKYRIN REPEAT DOMAIN-CONTAINING PROTEIN 39 HOMOLOG-RELATED"/>
    <property type="match status" value="1"/>
</dbReference>
<dbReference type="AlphaFoldDB" id="A0A5N6DK48"/>
<dbReference type="VEuPathDB" id="FungiDB:BDV34DRAFT_226310"/>
<reference evidence="2 3" key="1">
    <citation type="submission" date="2019-04" db="EMBL/GenBank/DDBJ databases">
        <title>Fungal friends and foes A comparative genomics study of 23 Aspergillus species from section Flavi.</title>
        <authorList>
            <consortium name="DOE Joint Genome Institute"/>
            <person name="Kjaerbolling I."/>
            <person name="Vesth T.C."/>
            <person name="Frisvad J.C."/>
            <person name="Nybo J.L."/>
            <person name="Theobald S."/>
            <person name="Kildgaard S."/>
            <person name="Petersen T.I."/>
            <person name="Kuo A."/>
            <person name="Sato A."/>
            <person name="Lyhne E.K."/>
            <person name="Kogle M.E."/>
            <person name="Wiebenga A."/>
            <person name="Kun R.S."/>
            <person name="Lubbers R.J."/>
            <person name="Makela M.R."/>
            <person name="Barry K."/>
            <person name="Chovatia M."/>
            <person name="Clum A."/>
            <person name="Daum C."/>
            <person name="Haridas S."/>
            <person name="He G."/>
            <person name="LaButti K."/>
            <person name="Lipzen A."/>
            <person name="Mondo S."/>
            <person name="Pangilinan J."/>
            <person name="Riley R."/>
            <person name="Salamov A."/>
            <person name="Simmons B.A."/>
            <person name="Magnuson J.K."/>
            <person name="Henrissat B."/>
            <person name="Mortensen U.H."/>
            <person name="Larsen T.O."/>
            <person name="De vries R.P."/>
            <person name="Grigoriev I.V."/>
            <person name="Machida M."/>
            <person name="Baker S.E."/>
            <person name="Andersen M.R."/>
        </authorList>
    </citation>
    <scope>NUCLEOTIDE SEQUENCE [LARGE SCALE GENOMIC DNA]</scope>
    <source>
        <strain evidence="2 3">CBS 117618</strain>
    </source>
</reference>
<name>A0A5N6DK48_ASPPA</name>
<dbReference type="EMBL" id="ML734979">
    <property type="protein sequence ID" value="KAB8204510.1"/>
    <property type="molecule type" value="Genomic_DNA"/>
</dbReference>
<gene>
    <name evidence="2" type="ORF">BDV34DRAFT_226310</name>
</gene>
<dbReference type="OMA" id="YWIMELL"/>
<evidence type="ECO:0000313" key="2">
    <source>
        <dbReference type="EMBL" id="KAB8204510.1"/>
    </source>
</evidence>
<protein>
    <submittedName>
        <fullName evidence="2">Heterokaryon incompatibility protein-domain-containing protein</fullName>
    </submittedName>
</protein>
<keyword evidence="3" id="KW-1185">Reference proteome</keyword>
<dbReference type="Pfam" id="PF06985">
    <property type="entry name" value="HET"/>
    <property type="match status" value="1"/>
</dbReference>
<proteinExistence type="predicted"/>